<dbReference type="InterPro" id="IPR052738">
    <property type="entry name" value="ABC-Tungstate_binding"/>
</dbReference>
<evidence type="ECO:0000259" key="1">
    <source>
        <dbReference type="Pfam" id="PF12849"/>
    </source>
</evidence>
<feature type="domain" description="PBP" evidence="1">
    <location>
        <begin position="32"/>
        <end position="121"/>
    </location>
</feature>
<dbReference type="InterPro" id="IPR024370">
    <property type="entry name" value="PBP_domain"/>
</dbReference>
<comment type="caution">
    <text evidence="2">The sequence shown here is derived from an EMBL/GenBank/DDBJ whole genome shotgun (WGS) entry which is preliminary data.</text>
</comment>
<dbReference type="AlphaFoldDB" id="A0A0G0Q0M7"/>
<accession>A0A0G0Q0M7</accession>
<name>A0A0G0Q0M7_9BACT</name>
<evidence type="ECO:0000313" key="3">
    <source>
        <dbReference type="Proteomes" id="UP000034539"/>
    </source>
</evidence>
<evidence type="ECO:0000313" key="2">
    <source>
        <dbReference type="EMBL" id="KKR30916.1"/>
    </source>
</evidence>
<dbReference type="Gene3D" id="3.40.190.10">
    <property type="entry name" value="Periplasmic binding protein-like II"/>
    <property type="match status" value="1"/>
</dbReference>
<dbReference type="PANTHER" id="PTHR37945">
    <property type="entry name" value="EXTRACELLULAR TUNGSTATE BINDING PROTEIN"/>
    <property type="match status" value="1"/>
</dbReference>
<dbReference type="PANTHER" id="PTHR37945:SF1">
    <property type="entry name" value="EXTRACELLULAR TUNGSTATE BINDING PROTEIN"/>
    <property type="match status" value="1"/>
</dbReference>
<feature type="non-terminal residue" evidence="2">
    <location>
        <position position="122"/>
    </location>
</feature>
<organism evidence="2 3">
    <name type="scientific">Candidatus Gottesmanbacteria bacterium GW2011_GWC2_39_8</name>
    <dbReference type="NCBI Taxonomy" id="1618450"/>
    <lineage>
        <taxon>Bacteria</taxon>
        <taxon>Candidatus Gottesmaniibacteriota</taxon>
    </lineage>
</organism>
<protein>
    <recommendedName>
        <fullName evidence="1">PBP domain-containing protein</fullName>
    </recommendedName>
</protein>
<sequence length="122" mass="13530">MMWNKIIIFLLGICFLFITLLCSAPSAEERLKLSTTTSTENTGLLKVLLPPFEKMFNIKVDVIPVGTGQALKLAENGDVDVTIVHARKLEDEFMAKGFGVNRRDVMYNDFVILGPKNDPAGI</sequence>
<dbReference type="SUPFAM" id="SSF53850">
    <property type="entry name" value="Periplasmic binding protein-like II"/>
    <property type="match status" value="1"/>
</dbReference>
<dbReference type="Proteomes" id="UP000034539">
    <property type="component" value="Unassembled WGS sequence"/>
</dbReference>
<dbReference type="EMBL" id="LBXN01000090">
    <property type="protein sequence ID" value="KKR30916.1"/>
    <property type="molecule type" value="Genomic_DNA"/>
</dbReference>
<gene>
    <name evidence="2" type="ORF">UT63_C0090G0006</name>
</gene>
<proteinExistence type="predicted"/>
<dbReference type="Pfam" id="PF12849">
    <property type="entry name" value="PBP_like_2"/>
    <property type="match status" value="1"/>
</dbReference>
<reference evidence="2 3" key="1">
    <citation type="journal article" date="2015" name="Nature">
        <title>rRNA introns, odd ribosomes, and small enigmatic genomes across a large radiation of phyla.</title>
        <authorList>
            <person name="Brown C.T."/>
            <person name="Hug L.A."/>
            <person name="Thomas B.C."/>
            <person name="Sharon I."/>
            <person name="Castelle C.J."/>
            <person name="Singh A."/>
            <person name="Wilkins M.J."/>
            <person name="Williams K.H."/>
            <person name="Banfield J.F."/>
        </authorList>
    </citation>
    <scope>NUCLEOTIDE SEQUENCE [LARGE SCALE GENOMIC DNA]</scope>
</reference>